<sequence length="109" mass="12894">MKNPLFKFERNLNEFTELMQIENLIKIIESLDSNDPNQTKNLPGFEHIYKLFSNLDSNNNHFQIYLDFDKFKIVLDILIILISNDSDKEQQLKKLLGLKISILLKFFTS</sequence>
<accession>A0A9N9GWA2</accession>
<name>A0A9N9GWA2_9GLOM</name>
<comment type="caution">
    <text evidence="1">The sequence shown here is derived from an EMBL/GenBank/DDBJ whole genome shotgun (WGS) entry which is preliminary data.</text>
</comment>
<gene>
    <name evidence="1" type="ORF">AGERDE_LOCUS10894</name>
</gene>
<organism evidence="1 2">
    <name type="scientific">Ambispora gerdemannii</name>
    <dbReference type="NCBI Taxonomy" id="144530"/>
    <lineage>
        <taxon>Eukaryota</taxon>
        <taxon>Fungi</taxon>
        <taxon>Fungi incertae sedis</taxon>
        <taxon>Mucoromycota</taxon>
        <taxon>Glomeromycotina</taxon>
        <taxon>Glomeromycetes</taxon>
        <taxon>Archaeosporales</taxon>
        <taxon>Ambisporaceae</taxon>
        <taxon>Ambispora</taxon>
    </lineage>
</organism>
<evidence type="ECO:0000313" key="2">
    <source>
        <dbReference type="Proteomes" id="UP000789831"/>
    </source>
</evidence>
<protein>
    <submittedName>
        <fullName evidence="1">8833_t:CDS:1</fullName>
    </submittedName>
</protein>
<evidence type="ECO:0000313" key="1">
    <source>
        <dbReference type="EMBL" id="CAG8639125.1"/>
    </source>
</evidence>
<dbReference type="Proteomes" id="UP000789831">
    <property type="component" value="Unassembled WGS sequence"/>
</dbReference>
<keyword evidence="2" id="KW-1185">Reference proteome</keyword>
<proteinExistence type="predicted"/>
<reference evidence="1" key="1">
    <citation type="submission" date="2021-06" db="EMBL/GenBank/DDBJ databases">
        <authorList>
            <person name="Kallberg Y."/>
            <person name="Tangrot J."/>
            <person name="Rosling A."/>
        </authorList>
    </citation>
    <scope>NUCLEOTIDE SEQUENCE</scope>
    <source>
        <strain evidence="1">MT106</strain>
    </source>
</reference>
<dbReference type="EMBL" id="CAJVPL010003828">
    <property type="protein sequence ID" value="CAG8639125.1"/>
    <property type="molecule type" value="Genomic_DNA"/>
</dbReference>
<dbReference type="AlphaFoldDB" id="A0A9N9GWA2"/>